<evidence type="ECO:0000313" key="4">
    <source>
        <dbReference type="EMBL" id="CAL4124795.1"/>
    </source>
</evidence>
<evidence type="ECO:0000313" key="5">
    <source>
        <dbReference type="Proteomes" id="UP001497623"/>
    </source>
</evidence>
<sequence>MKYKKTLHKPKSGVDLDHVMYEWFKLRRVEGMPITGQILMCQATKFHQELNISINMTFSKGWLRCFLKRNGIRYLRVKGEKMSADVESAEEYIIEFEEYISENDLTKEQIFNADETALLWRYIPRNTYATWNDEASGFKENKQRLTVLGCSNAAGTYKMKLAMIGVAKKPRCFPSNVSSLPINYYNNKK</sequence>
<protein>
    <recommendedName>
        <fullName evidence="3">HTH CENPB-type domain-containing protein</fullName>
    </recommendedName>
</protein>
<evidence type="ECO:0000256" key="1">
    <source>
        <dbReference type="ARBA" id="ARBA00004123"/>
    </source>
</evidence>
<dbReference type="SMART" id="SM00674">
    <property type="entry name" value="CENPB"/>
    <property type="match status" value="1"/>
</dbReference>
<dbReference type="InterPro" id="IPR009057">
    <property type="entry name" value="Homeodomain-like_sf"/>
</dbReference>
<dbReference type="PANTHER" id="PTHR19303">
    <property type="entry name" value="TRANSPOSON"/>
    <property type="match status" value="1"/>
</dbReference>
<keyword evidence="2" id="KW-0238">DNA-binding</keyword>
<evidence type="ECO:0000256" key="2">
    <source>
        <dbReference type="ARBA" id="ARBA00023125"/>
    </source>
</evidence>
<dbReference type="SUPFAM" id="SSF46689">
    <property type="entry name" value="Homeodomain-like"/>
    <property type="match status" value="1"/>
</dbReference>
<accession>A0AAV2RHL6</accession>
<dbReference type="PANTHER" id="PTHR19303:SF16">
    <property type="entry name" value="JERKY PROTEIN HOMOLOG-LIKE"/>
    <property type="match status" value="1"/>
</dbReference>
<dbReference type="InterPro" id="IPR050863">
    <property type="entry name" value="CenT-Element_Derived"/>
</dbReference>
<dbReference type="InterPro" id="IPR006600">
    <property type="entry name" value="HTH_CenpB_DNA-bd_dom"/>
</dbReference>
<evidence type="ECO:0000259" key="3">
    <source>
        <dbReference type="PROSITE" id="PS51253"/>
    </source>
</evidence>
<proteinExistence type="predicted"/>
<name>A0AAV2RHL6_MEGNR</name>
<organism evidence="4 5">
    <name type="scientific">Meganyctiphanes norvegica</name>
    <name type="common">Northern krill</name>
    <name type="synonym">Thysanopoda norvegica</name>
    <dbReference type="NCBI Taxonomy" id="48144"/>
    <lineage>
        <taxon>Eukaryota</taxon>
        <taxon>Metazoa</taxon>
        <taxon>Ecdysozoa</taxon>
        <taxon>Arthropoda</taxon>
        <taxon>Crustacea</taxon>
        <taxon>Multicrustacea</taxon>
        <taxon>Malacostraca</taxon>
        <taxon>Eumalacostraca</taxon>
        <taxon>Eucarida</taxon>
        <taxon>Euphausiacea</taxon>
        <taxon>Euphausiidae</taxon>
        <taxon>Meganyctiphanes</taxon>
    </lineage>
</organism>
<dbReference type="GO" id="GO:0005634">
    <property type="term" value="C:nucleus"/>
    <property type="evidence" value="ECO:0007669"/>
    <property type="project" value="UniProtKB-SubCell"/>
</dbReference>
<feature type="domain" description="HTH CENPB-type" evidence="3">
    <location>
        <begin position="4"/>
        <end position="76"/>
    </location>
</feature>
<dbReference type="InterPro" id="IPR004875">
    <property type="entry name" value="DDE_SF_endonuclease_dom"/>
</dbReference>
<dbReference type="GO" id="GO:0003677">
    <property type="term" value="F:DNA binding"/>
    <property type="evidence" value="ECO:0007669"/>
    <property type="project" value="UniProtKB-KW"/>
</dbReference>
<dbReference type="PROSITE" id="PS51253">
    <property type="entry name" value="HTH_CENPB"/>
    <property type="match status" value="1"/>
</dbReference>
<gene>
    <name evidence="4" type="ORF">MNOR_LOCUS24772</name>
</gene>
<comment type="subcellular location">
    <subcellularLocation>
        <location evidence="1">Nucleus</location>
    </subcellularLocation>
</comment>
<dbReference type="EMBL" id="CAXKWB010023003">
    <property type="protein sequence ID" value="CAL4124795.1"/>
    <property type="molecule type" value="Genomic_DNA"/>
</dbReference>
<dbReference type="Gene3D" id="1.10.10.60">
    <property type="entry name" value="Homeodomain-like"/>
    <property type="match status" value="1"/>
</dbReference>
<comment type="caution">
    <text evidence="4">The sequence shown here is derived from an EMBL/GenBank/DDBJ whole genome shotgun (WGS) entry which is preliminary data.</text>
</comment>
<dbReference type="Pfam" id="PF03184">
    <property type="entry name" value="DDE_1"/>
    <property type="match status" value="1"/>
</dbReference>
<dbReference type="Proteomes" id="UP001497623">
    <property type="component" value="Unassembled WGS sequence"/>
</dbReference>
<feature type="non-terminal residue" evidence="4">
    <location>
        <position position="189"/>
    </location>
</feature>
<reference evidence="4 5" key="1">
    <citation type="submission" date="2024-05" db="EMBL/GenBank/DDBJ databases">
        <authorList>
            <person name="Wallberg A."/>
        </authorList>
    </citation>
    <scope>NUCLEOTIDE SEQUENCE [LARGE SCALE GENOMIC DNA]</scope>
</reference>
<dbReference type="Pfam" id="PF03221">
    <property type="entry name" value="HTH_Tnp_Tc5"/>
    <property type="match status" value="1"/>
</dbReference>
<dbReference type="AlphaFoldDB" id="A0AAV2RHL6"/>
<keyword evidence="5" id="KW-1185">Reference proteome</keyword>